<dbReference type="Gene3D" id="3.40.1410.10">
    <property type="entry name" value="Chorismate lyase-like"/>
    <property type="match status" value="1"/>
</dbReference>
<dbReference type="CDD" id="cd07377">
    <property type="entry name" value="WHTH_GntR"/>
    <property type="match status" value="1"/>
</dbReference>
<feature type="domain" description="HTH gntR-type" evidence="4">
    <location>
        <begin position="8"/>
        <end position="75"/>
    </location>
</feature>
<dbReference type="SMART" id="SM00345">
    <property type="entry name" value="HTH_GNTR"/>
    <property type="match status" value="1"/>
</dbReference>
<evidence type="ECO:0000256" key="1">
    <source>
        <dbReference type="ARBA" id="ARBA00023015"/>
    </source>
</evidence>
<dbReference type="InterPro" id="IPR050679">
    <property type="entry name" value="Bact_HTH_transcr_reg"/>
</dbReference>
<accession>A0ABP5FII1</accession>
<evidence type="ECO:0000256" key="3">
    <source>
        <dbReference type="ARBA" id="ARBA00023163"/>
    </source>
</evidence>
<reference evidence="6" key="1">
    <citation type="journal article" date="2019" name="Int. J. Syst. Evol. Microbiol.">
        <title>The Global Catalogue of Microorganisms (GCM) 10K type strain sequencing project: providing services to taxonomists for standard genome sequencing and annotation.</title>
        <authorList>
            <consortium name="The Broad Institute Genomics Platform"/>
            <consortium name="The Broad Institute Genome Sequencing Center for Infectious Disease"/>
            <person name="Wu L."/>
            <person name="Ma J."/>
        </authorList>
    </citation>
    <scope>NUCLEOTIDE SEQUENCE [LARGE SCALE GENOMIC DNA]</scope>
    <source>
        <strain evidence="6">JCM 15672</strain>
    </source>
</reference>
<dbReference type="PROSITE" id="PS50949">
    <property type="entry name" value="HTH_GNTR"/>
    <property type="match status" value="1"/>
</dbReference>
<evidence type="ECO:0000259" key="4">
    <source>
        <dbReference type="PROSITE" id="PS50949"/>
    </source>
</evidence>
<gene>
    <name evidence="5" type="primary">phnF</name>
    <name evidence="5" type="ORF">GCM10009819_07190</name>
</gene>
<keyword evidence="6" id="KW-1185">Reference proteome</keyword>
<evidence type="ECO:0000313" key="6">
    <source>
        <dbReference type="Proteomes" id="UP001501196"/>
    </source>
</evidence>
<dbReference type="SUPFAM" id="SSF64288">
    <property type="entry name" value="Chorismate lyase-like"/>
    <property type="match status" value="1"/>
</dbReference>
<dbReference type="InterPro" id="IPR028978">
    <property type="entry name" value="Chorismate_lyase_/UTRA_dom_sf"/>
</dbReference>
<dbReference type="PANTHER" id="PTHR44846:SF1">
    <property type="entry name" value="MANNOSYL-D-GLYCERATE TRANSPORT_METABOLISM SYSTEM REPRESSOR MNGR-RELATED"/>
    <property type="match status" value="1"/>
</dbReference>
<keyword evidence="3" id="KW-0804">Transcription</keyword>
<dbReference type="InterPro" id="IPR036388">
    <property type="entry name" value="WH-like_DNA-bd_sf"/>
</dbReference>
<keyword evidence="2" id="KW-0238">DNA-binding</keyword>
<dbReference type="Proteomes" id="UP001501196">
    <property type="component" value="Unassembled WGS sequence"/>
</dbReference>
<sequence length="238" mass="26073">MHDDRRRDAEVNRTRDLLEWDIADGNFGHSVMPAESELTRRYDVSRNVVRAALAELVAIGRVERVQGRGTVFRAIPIPQQVGDNVLIGASARTGGHLLDQRVRLTPPTLMPHFGFTEPTRGLHTRWVSTTALGPLEYASCFVPAYRRDDVAFDEFGGDLFRFLALQGHVPAFATADTFAAAADAFTARALGIEPGQPVFVVQGFQRDGDGRAVSAGTHTFHAARVRMRITPSAPSPRA</sequence>
<comment type="caution">
    <text evidence="5">The sequence shown here is derived from an EMBL/GenBank/DDBJ whole genome shotgun (WGS) entry which is preliminary data.</text>
</comment>
<organism evidence="5 6">
    <name type="scientific">Agromyces tropicus</name>
    <dbReference type="NCBI Taxonomy" id="555371"/>
    <lineage>
        <taxon>Bacteria</taxon>
        <taxon>Bacillati</taxon>
        <taxon>Actinomycetota</taxon>
        <taxon>Actinomycetes</taxon>
        <taxon>Micrococcales</taxon>
        <taxon>Microbacteriaceae</taxon>
        <taxon>Agromyces</taxon>
    </lineage>
</organism>
<proteinExistence type="predicted"/>
<dbReference type="SUPFAM" id="SSF46785">
    <property type="entry name" value="Winged helix' DNA-binding domain"/>
    <property type="match status" value="1"/>
</dbReference>
<dbReference type="InterPro" id="IPR036390">
    <property type="entry name" value="WH_DNA-bd_sf"/>
</dbReference>
<dbReference type="InterPro" id="IPR011663">
    <property type="entry name" value="UTRA"/>
</dbReference>
<protein>
    <submittedName>
        <fullName evidence="5">Phosphonate metabolism transcriptional regulator PhnF</fullName>
    </submittedName>
</protein>
<dbReference type="PRINTS" id="PR00035">
    <property type="entry name" value="HTHGNTR"/>
</dbReference>
<dbReference type="EMBL" id="BAAAPW010000001">
    <property type="protein sequence ID" value="GAA2026563.1"/>
    <property type="molecule type" value="Genomic_DNA"/>
</dbReference>
<dbReference type="RefSeq" id="WP_344369522.1">
    <property type="nucleotide sequence ID" value="NZ_BAAAPW010000001.1"/>
</dbReference>
<dbReference type="InterPro" id="IPR000524">
    <property type="entry name" value="Tscrpt_reg_HTH_GntR"/>
</dbReference>
<dbReference type="SMART" id="SM00866">
    <property type="entry name" value="UTRA"/>
    <property type="match status" value="1"/>
</dbReference>
<keyword evidence="1" id="KW-0805">Transcription regulation</keyword>
<evidence type="ECO:0000313" key="5">
    <source>
        <dbReference type="EMBL" id="GAA2026563.1"/>
    </source>
</evidence>
<dbReference type="Gene3D" id="1.10.10.10">
    <property type="entry name" value="Winged helix-like DNA-binding domain superfamily/Winged helix DNA-binding domain"/>
    <property type="match status" value="1"/>
</dbReference>
<dbReference type="Pfam" id="PF00392">
    <property type="entry name" value="GntR"/>
    <property type="match status" value="1"/>
</dbReference>
<evidence type="ECO:0000256" key="2">
    <source>
        <dbReference type="ARBA" id="ARBA00023125"/>
    </source>
</evidence>
<dbReference type="PANTHER" id="PTHR44846">
    <property type="entry name" value="MANNOSYL-D-GLYCERATE TRANSPORT/METABOLISM SYSTEM REPRESSOR MNGR-RELATED"/>
    <property type="match status" value="1"/>
</dbReference>
<dbReference type="Pfam" id="PF07702">
    <property type="entry name" value="UTRA"/>
    <property type="match status" value="1"/>
</dbReference>
<name>A0ABP5FII1_9MICO</name>